<organism evidence="1 2">
    <name type="scientific">Aetokthonos hydrillicola Thurmond2011</name>
    <dbReference type="NCBI Taxonomy" id="2712845"/>
    <lineage>
        <taxon>Bacteria</taxon>
        <taxon>Bacillati</taxon>
        <taxon>Cyanobacteriota</taxon>
        <taxon>Cyanophyceae</taxon>
        <taxon>Nostocales</taxon>
        <taxon>Hapalosiphonaceae</taxon>
        <taxon>Aetokthonos</taxon>
    </lineage>
</organism>
<evidence type="ECO:0000313" key="1">
    <source>
        <dbReference type="EMBL" id="MDR9900588.1"/>
    </source>
</evidence>
<dbReference type="AlphaFoldDB" id="A0AAP5ME63"/>
<dbReference type="RefSeq" id="WP_208351653.1">
    <property type="nucleotide sequence ID" value="NZ_JAALHA020000036.1"/>
</dbReference>
<sequence>MRRLSLILSVVLTVLFCWNAPVVALPLAQTPVQQAQSLNFTKANTFELSGGSIVVSYSETSFSGVPLLSYRDNNFNLNFSGQQIRIQDTEIGQLITVTLETVPDLRTVTFTLVLPSVNLSTTSEKIRITVPGIKTTTLTTIAGPGRGAEKTYSTVNLKGTASFTVS</sequence>
<comment type="caution">
    <text evidence="1">The sequence shown here is derived from an EMBL/GenBank/DDBJ whole genome shotgun (WGS) entry which is preliminary data.</text>
</comment>
<gene>
    <name evidence="1" type="ORF">G7B40_039550</name>
</gene>
<dbReference type="EMBL" id="JAALHA020000036">
    <property type="protein sequence ID" value="MDR9900588.1"/>
    <property type="molecule type" value="Genomic_DNA"/>
</dbReference>
<proteinExistence type="predicted"/>
<protein>
    <submittedName>
        <fullName evidence="1">Uncharacterized protein</fullName>
    </submittedName>
</protein>
<accession>A0AAP5ME63</accession>
<name>A0AAP5ME63_9CYAN</name>
<evidence type="ECO:0000313" key="2">
    <source>
        <dbReference type="Proteomes" id="UP000667802"/>
    </source>
</evidence>
<reference evidence="2" key="1">
    <citation type="journal article" date="2021" name="Science">
        <title>Hunting the eagle killer: A cyanobacterial neurotoxin causes vacuolar myelinopathy.</title>
        <authorList>
            <person name="Breinlinger S."/>
            <person name="Phillips T.J."/>
            <person name="Haram B.N."/>
            <person name="Mares J."/>
            <person name="Martinez Yerena J.A."/>
            <person name="Hrouzek P."/>
            <person name="Sobotka R."/>
            <person name="Henderson W.M."/>
            <person name="Schmieder P."/>
            <person name="Williams S.M."/>
            <person name="Lauderdale J.D."/>
            <person name="Wilde H.D."/>
            <person name="Gerrin W."/>
            <person name="Kust A."/>
            <person name="Washington J.W."/>
            <person name="Wagner C."/>
            <person name="Geier B."/>
            <person name="Liebeke M."/>
            <person name="Enke H."/>
            <person name="Niedermeyer T.H.J."/>
            <person name="Wilde S.B."/>
        </authorList>
    </citation>
    <scope>NUCLEOTIDE SEQUENCE [LARGE SCALE GENOMIC DNA]</scope>
    <source>
        <strain evidence="2">Thurmond2011</strain>
    </source>
</reference>
<dbReference type="Proteomes" id="UP000667802">
    <property type="component" value="Unassembled WGS sequence"/>
</dbReference>
<keyword evidence="2" id="KW-1185">Reference proteome</keyword>